<dbReference type="GO" id="GO:0009401">
    <property type="term" value="P:phosphoenolpyruvate-dependent sugar phosphotransferase system"/>
    <property type="evidence" value="ECO:0007669"/>
    <property type="project" value="UniProtKB-KW"/>
</dbReference>
<sequence>MKIVLVCFAGMSTSLLVSKMKKAAERRGIKADIEAVSTADMRDLTEDAQVVLLGPQARYMLDEVRRSVRDGVPVEVIDTKLYGAMDGEGVLDLALSLVGDGISE</sequence>
<keyword evidence="10" id="KW-1185">Reference proteome</keyword>
<dbReference type="AlphaFoldDB" id="H0UPE3"/>
<dbReference type="PANTHER" id="PTHR34581:SF2">
    <property type="entry name" value="PTS SYSTEM N,N'-DIACETYLCHITOBIOSE-SPECIFIC EIIB COMPONENT"/>
    <property type="match status" value="1"/>
</dbReference>
<dbReference type="InterPro" id="IPR003501">
    <property type="entry name" value="PTS_EIIB_2/3"/>
</dbReference>
<evidence type="ECO:0000256" key="6">
    <source>
        <dbReference type="ARBA" id="ARBA00022777"/>
    </source>
</evidence>
<keyword evidence="3" id="KW-0762">Sugar transport</keyword>
<feature type="domain" description="PTS EIIB type-3" evidence="8">
    <location>
        <begin position="1"/>
        <end position="104"/>
    </location>
</feature>
<dbReference type="STRING" id="926567.TheveDRAFT_1456"/>
<dbReference type="GO" id="GO:0016301">
    <property type="term" value="F:kinase activity"/>
    <property type="evidence" value="ECO:0007669"/>
    <property type="project" value="UniProtKB-KW"/>
</dbReference>
<dbReference type="OrthoDB" id="9808134at2"/>
<evidence type="ECO:0000313" key="10">
    <source>
        <dbReference type="Proteomes" id="UP000005730"/>
    </source>
</evidence>
<evidence type="ECO:0000256" key="1">
    <source>
        <dbReference type="ARBA" id="ARBA00022448"/>
    </source>
</evidence>
<keyword evidence="1" id="KW-0813">Transport</keyword>
<dbReference type="Gene3D" id="3.40.50.2300">
    <property type="match status" value="1"/>
</dbReference>
<dbReference type="InterPro" id="IPR013012">
    <property type="entry name" value="PTS_EIIB_3"/>
</dbReference>
<dbReference type="Proteomes" id="UP000005730">
    <property type="component" value="Chromosome"/>
</dbReference>
<keyword evidence="5" id="KW-0598">Phosphotransferase system</keyword>
<evidence type="ECO:0000256" key="5">
    <source>
        <dbReference type="ARBA" id="ARBA00022683"/>
    </source>
</evidence>
<dbReference type="PROSITE" id="PS51100">
    <property type="entry name" value="PTS_EIIB_TYPE_3"/>
    <property type="match status" value="1"/>
</dbReference>
<protein>
    <submittedName>
        <fullName evidence="9">Phosphotransferase system cellobiose-specific component IIB</fullName>
    </submittedName>
</protein>
<dbReference type="InterPro" id="IPR036095">
    <property type="entry name" value="PTS_EIIB-like_sf"/>
</dbReference>
<feature type="modified residue" description="Phosphocysteine; by EIIA" evidence="7">
    <location>
        <position position="7"/>
    </location>
</feature>
<evidence type="ECO:0000256" key="4">
    <source>
        <dbReference type="ARBA" id="ARBA00022679"/>
    </source>
</evidence>
<evidence type="ECO:0000259" key="8">
    <source>
        <dbReference type="PROSITE" id="PS51100"/>
    </source>
</evidence>
<evidence type="ECO:0000256" key="7">
    <source>
        <dbReference type="PROSITE-ProRule" id="PRU00423"/>
    </source>
</evidence>
<evidence type="ECO:0000256" key="2">
    <source>
        <dbReference type="ARBA" id="ARBA00022553"/>
    </source>
</evidence>
<evidence type="ECO:0000256" key="3">
    <source>
        <dbReference type="ARBA" id="ARBA00022597"/>
    </source>
</evidence>
<dbReference type="InterPro" id="IPR051819">
    <property type="entry name" value="PTS_sugar-specific_EIIB"/>
</dbReference>
<organism evidence="9 10">
    <name type="scientific">Thermanaerovibrio velox DSM 12556</name>
    <dbReference type="NCBI Taxonomy" id="926567"/>
    <lineage>
        <taxon>Bacteria</taxon>
        <taxon>Thermotogati</taxon>
        <taxon>Synergistota</taxon>
        <taxon>Synergistia</taxon>
        <taxon>Synergistales</taxon>
        <taxon>Synergistaceae</taxon>
        <taxon>Thermanaerovibrio</taxon>
    </lineage>
</organism>
<reference evidence="9 10" key="1">
    <citation type="submission" date="2011-10" db="EMBL/GenBank/DDBJ databases">
        <title>The Noncontiguous Finished genome of Thermanaerovibrio velox DSM 12556.</title>
        <authorList>
            <consortium name="US DOE Joint Genome Institute (JGI-PGF)"/>
            <person name="Lucas S."/>
            <person name="Copeland A."/>
            <person name="Lapidus A."/>
            <person name="Glavina del Rio T."/>
            <person name="Dalin E."/>
            <person name="Tice H."/>
            <person name="Bruce D."/>
            <person name="Goodwin L."/>
            <person name="Pitluck S."/>
            <person name="Peters L."/>
            <person name="Mikhailova N."/>
            <person name="Teshima H."/>
            <person name="Kyrpides N."/>
            <person name="Mavromatis K."/>
            <person name="Ivanova N."/>
            <person name="Markowitz V."/>
            <person name="Cheng J.-F."/>
            <person name="Hugenholtz P."/>
            <person name="Woyke T."/>
            <person name="Wu D."/>
            <person name="Spring S."/>
            <person name="Brambilla E.-M."/>
            <person name="Klenk H.-P."/>
            <person name="Eisen J.A."/>
        </authorList>
    </citation>
    <scope>NUCLEOTIDE SEQUENCE [LARGE SCALE GENOMIC DNA]</scope>
    <source>
        <strain evidence="9 10">DSM 12556</strain>
    </source>
</reference>
<dbReference type="eggNOG" id="COG1440">
    <property type="taxonomic scope" value="Bacteria"/>
</dbReference>
<dbReference type="GO" id="GO:0008982">
    <property type="term" value="F:protein-N(PI)-phosphohistidine-sugar phosphotransferase activity"/>
    <property type="evidence" value="ECO:0007669"/>
    <property type="project" value="InterPro"/>
</dbReference>
<dbReference type="Pfam" id="PF02302">
    <property type="entry name" value="PTS_IIB"/>
    <property type="match status" value="1"/>
</dbReference>
<keyword evidence="2" id="KW-0597">Phosphoprotein</keyword>
<gene>
    <name evidence="9" type="ORF">TheveDRAFT_1456</name>
</gene>
<dbReference type="CDD" id="cd05564">
    <property type="entry name" value="PTS_IIB_chitobiose_lichenan"/>
    <property type="match status" value="1"/>
</dbReference>
<keyword evidence="4 9" id="KW-0808">Transferase</keyword>
<proteinExistence type="predicted"/>
<dbReference type="HOGENOM" id="CLU_147323_2_1_0"/>
<dbReference type="PANTHER" id="PTHR34581">
    <property type="entry name" value="PTS SYSTEM N,N'-DIACETYLCHITOBIOSE-SPECIFIC EIIB COMPONENT"/>
    <property type="match status" value="1"/>
</dbReference>
<keyword evidence="6" id="KW-0418">Kinase</keyword>
<dbReference type="EMBL" id="CM001377">
    <property type="protein sequence ID" value="EHM10574.1"/>
    <property type="molecule type" value="Genomic_DNA"/>
</dbReference>
<evidence type="ECO:0000313" key="9">
    <source>
        <dbReference type="EMBL" id="EHM10574.1"/>
    </source>
</evidence>
<dbReference type="SUPFAM" id="SSF52794">
    <property type="entry name" value="PTS system IIB component-like"/>
    <property type="match status" value="1"/>
</dbReference>
<name>H0UPE3_9BACT</name>
<accession>H0UPE3</accession>